<dbReference type="EMBL" id="HACA01032407">
    <property type="protein sequence ID" value="CDW49768.1"/>
    <property type="molecule type" value="Transcribed_RNA"/>
</dbReference>
<sequence length="78" mass="8822">MKFQLQIVFVQNRGAESESGVGKFVPTPAIKIVVIYLLIKMSHNFLPAAINSIRTLQSNWMSKVFNTVLVFLARNLQD</sequence>
<evidence type="ECO:0000313" key="1">
    <source>
        <dbReference type="EMBL" id="CDW49768.1"/>
    </source>
</evidence>
<protein>
    <submittedName>
        <fullName evidence="1">Uncharacterized protein</fullName>
    </submittedName>
</protein>
<accession>A0A0K2VH44</accession>
<reference evidence="1" key="1">
    <citation type="submission" date="2014-05" db="EMBL/GenBank/DDBJ databases">
        <authorList>
            <person name="Chronopoulou M."/>
        </authorList>
    </citation>
    <scope>NUCLEOTIDE SEQUENCE</scope>
    <source>
        <tissue evidence="1">Whole organism</tissue>
    </source>
</reference>
<proteinExistence type="predicted"/>
<organism evidence="1">
    <name type="scientific">Lepeophtheirus salmonis</name>
    <name type="common">Salmon louse</name>
    <name type="synonym">Caligus salmonis</name>
    <dbReference type="NCBI Taxonomy" id="72036"/>
    <lineage>
        <taxon>Eukaryota</taxon>
        <taxon>Metazoa</taxon>
        <taxon>Ecdysozoa</taxon>
        <taxon>Arthropoda</taxon>
        <taxon>Crustacea</taxon>
        <taxon>Multicrustacea</taxon>
        <taxon>Hexanauplia</taxon>
        <taxon>Copepoda</taxon>
        <taxon>Siphonostomatoida</taxon>
        <taxon>Caligidae</taxon>
        <taxon>Lepeophtheirus</taxon>
    </lineage>
</organism>
<dbReference type="AlphaFoldDB" id="A0A0K2VH44"/>
<name>A0A0K2VH44_LEPSM</name>